<keyword evidence="1 2" id="KW-0238">DNA-binding</keyword>
<evidence type="ECO:0000313" key="4">
    <source>
        <dbReference type="EMBL" id="RNM17060.1"/>
    </source>
</evidence>
<dbReference type="OrthoDB" id="1669699at2"/>
<dbReference type="Proteomes" id="UP000279994">
    <property type="component" value="Unassembled WGS sequence"/>
</dbReference>
<dbReference type="AlphaFoldDB" id="A0A3N0GY44"/>
<feature type="DNA-binding region" description="H-T-H motif" evidence="2">
    <location>
        <begin position="43"/>
        <end position="62"/>
    </location>
</feature>
<evidence type="ECO:0000256" key="1">
    <source>
        <dbReference type="ARBA" id="ARBA00023125"/>
    </source>
</evidence>
<dbReference type="Gene3D" id="1.10.357.10">
    <property type="entry name" value="Tetracycline Repressor, domain 2"/>
    <property type="match status" value="1"/>
</dbReference>
<dbReference type="InterPro" id="IPR009057">
    <property type="entry name" value="Homeodomain-like_sf"/>
</dbReference>
<organism evidence="4 5">
    <name type="scientific">Nocardioides pocheonensis</name>
    <dbReference type="NCBI Taxonomy" id="661485"/>
    <lineage>
        <taxon>Bacteria</taxon>
        <taxon>Bacillati</taxon>
        <taxon>Actinomycetota</taxon>
        <taxon>Actinomycetes</taxon>
        <taxon>Propionibacteriales</taxon>
        <taxon>Nocardioidaceae</taxon>
        <taxon>Nocardioides</taxon>
    </lineage>
</organism>
<name>A0A3N0GY44_9ACTN</name>
<dbReference type="InterPro" id="IPR001647">
    <property type="entry name" value="HTH_TetR"/>
</dbReference>
<dbReference type="RefSeq" id="WP_123221397.1">
    <property type="nucleotide sequence ID" value="NZ_RJSF01000005.1"/>
</dbReference>
<dbReference type="PANTHER" id="PTHR30055:SF223">
    <property type="entry name" value="HTH-TYPE TRANSCRIPTIONAL REGULATOR UIDR"/>
    <property type="match status" value="1"/>
</dbReference>
<keyword evidence="5" id="KW-1185">Reference proteome</keyword>
<sequence>MTDVKSTRSYSSSVRDEQARRTRARIVQAADELFREKGYAKATMKDIAERAGVARDTVHAAFGNKAALIPAMVDLRLVPDEAVANVAEGPEAQAVRNETDPVRQIELFAEFITKLNVALRPVFDVMRSAAASEPAVAETLAMLEKNRMGNMRVYAGWFAARGPLRMSEAAAADTIFAIVSPDVGRLLCEELGWSRRKHAAWVADMLKRALLPD</sequence>
<dbReference type="PROSITE" id="PS50977">
    <property type="entry name" value="HTH_TETR_2"/>
    <property type="match status" value="1"/>
</dbReference>
<dbReference type="SUPFAM" id="SSF46689">
    <property type="entry name" value="Homeodomain-like"/>
    <property type="match status" value="1"/>
</dbReference>
<protein>
    <submittedName>
        <fullName evidence="4">TetR/AcrR family transcriptional regulator</fullName>
    </submittedName>
</protein>
<reference evidence="4 5" key="1">
    <citation type="submission" date="2018-11" db="EMBL/GenBank/DDBJ databases">
        <authorList>
            <person name="Li F."/>
        </authorList>
    </citation>
    <scope>NUCLEOTIDE SEQUENCE [LARGE SCALE GENOMIC DNA]</scope>
    <source>
        <strain evidence="4 5">Gsoil 818</strain>
    </source>
</reference>
<evidence type="ECO:0000256" key="2">
    <source>
        <dbReference type="PROSITE-ProRule" id="PRU00335"/>
    </source>
</evidence>
<dbReference type="PANTHER" id="PTHR30055">
    <property type="entry name" value="HTH-TYPE TRANSCRIPTIONAL REGULATOR RUTR"/>
    <property type="match status" value="1"/>
</dbReference>
<evidence type="ECO:0000313" key="5">
    <source>
        <dbReference type="Proteomes" id="UP000279994"/>
    </source>
</evidence>
<dbReference type="PRINTS" id="PR00455">
    <property type="entry name" value="HTHTETR"/>
</dbReference>
<proteinExistence type="predicted"/>
<dbReference type="InterPro" id="IPR050109">
    <property type="entry name" value="HTH-type_TetR-like_transc_reg"/>
</dbReference>
<accession>A0A3N0GY44</accession>
<comment type="caution">
    <text evidence="4">The sequence shown here is derived from an EMBL/GenBank/DDBJ whole genome shotgun (WGS) entry which is preliminary data.</text>
</comment>
<dbReference type="GO" id="GO:0003700">
    <property type="term" value="F:DNA-binding transcription factor activity"/>
    <property type="evidence" value="ECO:0007669"/>
    <property type="project" value="TreeGrafter"/>
</dbReference>
<evidence type="ECO:0000259" key="3">
    <source>
        <dbReference type="PROSITE" id="PS50977"/>
    </source>
</evidence>
<gene>
    <name evidence="4" type="ORF">EFL26_02940</name>
</gene>
<dbReference type="EMBL" id="RJSF01000005">
    <property type="protein sequence ID" value="RNM17060.1"/>
    <property type="molecule type" value="Genomic_DNA"/>
</dbReference>
<dbReference type="Pfam" id="PF00440">
    <property type="entry name" value="TetR_N"/>
    <property type="match status" value="1"/>
</dbReference>
<dbReference type="GO" id="GO:0000976">
    <property type="term" value="F:transcription cis-regulatory region binding"/>
    <property type="evidence" value="ECO:0007669"/>
    <property type="project" value="TreeGrafter"/>
</dbReference>
<feature type="domain" description="HTH tetR-type" evidence="3">
    <location>
        <begin position="20"/>
        <end position="80"/>
    </location>
</feature>